<dbReference type="Gene3D" id="2.60.120.1130">
    <property type="match status" value="1"/>
</dbReference>
<name>A0ABT6Z7N4_9BACT</name>
<feature type="domain" description="DUF3857" evidence="3">
    <location>
        <begin position="75"/>
        <end position="230"/>
    </location>
</feature>
<dbReference type="InterPro" id="IPR002931">
    <property type="entry name" value="Transglutaminase-like"/>
</dbReference>
<reference evidence="4 5" key="1">
    <citation type="submission" date="2023-05" db="EMBL/GenBank/DDBJ databases">
        <title>Novel species of genus Flectobacillus isolated from stream in China.</title>
        <authorList>
            <person name="Lu H."/>
        </authorList>
    </citation>
    <scope>NUCLEOTIDE SEQUENCE [LARGE SCALE GENOMIC DNA]</scope>
    <source>
        <strain evidence="4 5">LFS242W</strain>
    </source>
</reference>
<feature type="domain" description="Transglutaminase-like" evidence="2">
    <location>
        <begin position="293"/>
        <end position="375"/>
    </location>
</feature>
<evidence type="ECO:0000259" key="2">
    <source>
        <dbReference type="Pfam" id="PF01841"/>
    </source>
</evidence>
<dbReference type="SUPFAM" id="SSF54001">
    <property type="entry name" value="Cysteine proteinases"/>
    <property type="match status" value="1"/>
</dbReference>
<comment type="caution">
    <text evidence="4">The sequence shown here is derived from an EMBL/GenBank/DDBJ whole genome shotgun (WGS) entry which is preliminary data.</text>
</comment>
<accession>A0ABT6Z7N4</accession>
<evidence type="ECO:0000256" key="1">
    <source>
        <dbReference type="SAM" id="SignalP"/>
    </source>
</evidence>
<protein>
    <submittedName>
        <fullName evidence="4">DUF3857 domain-containing protein</fullName>
    </submittedName>
</protein>
<dbReference type="Pfam" id="PF12969">
    <property type="entry name" value="DUF3857"/>
    <property type="match status" value="1"/>
</dbReference>
<dbReference type="Gene3D" id="3.10.620.30">
    <property type="match status" value="1"/>
</dbReference>
<gene>
    <name evidence="4" type="ORF">QM481_21430</name>
</gene>
<organism evidence="4 5">
    <name type="scientific">Flectobacillus rivi</name>
    <dbReference type="NCBI Taxonomy" id="2984209"/>
    <lineage>
        <taxon>Bacteria</taxon>
        <taxon>Pseudomonadati</taxon>
        <taxon>Bacteroidota</taxon>
        <taxon>Cytophagia</taxon>
        <taxon>Cytophagales</taxon>
        <taxon>Flectobacillaceae</taxon>
        <taxon>Flectobacillus</taxon>
    </lineage>
</organism>
<evidence type="ECO:0000313" key="5">
    <source>
        <dbReference type="Proteomes" id="UP001225761"/>
    </source>
</evidence>
<dbReference type="Pfam" id="PF01841">
    <property type="entry name" value="Transglut_core"/>
    <property type="match status" value="1"/>
</dbReference>
<feature type="chain" id="PRO_5045412028" evidence="1">
    <location>
        <begin position="20"/>
        <end position="654"/>
    </location>
</feature>
<proteinExistence type="predicted"/>
<keyword evidence="5" id="KW-1185">Reference proteome</keyword>
<evidence type="ECO:0000313" key="4">
    <source>
        <dbReference type="EMBL" id="MDI9877115.1"/>
    </source>
</evidence>
<feature type="signal peptide" evidence="1">
    <location>
        <begin position="1"/>
        <end position="19"/>
    </location>
</feature>
<dbReference type="InterPro" id="IPR024618">
    <property type="entry name" value="DUF3857"/>
</dbReference>
<dbReference type="Gene3D" id="2.60.40.3140">
    <property type="match status" value="1"/>
</dbReference>
<dbReference type="EMBL" id="JASHIE010000017">
    <property type="protein sequence ID" value="MDI9877115.1"/>
    <property type="molecule type" value="Genomic_DNA"/>
</dbReference>
<dbReference type="InterPro" id="IPR038765">
    <property type="entry name" value="Papain-like_cys_pep_sf"/>
</dbReference>
<evidence type="ECO:0000259" key="3">
    <source>
        <dbReference type="Pfam" id="PF12969"/>
    </source>
</evidence>
<sequence length="654" mass="75171">MKKVTILLLMLSMAFMANAQQDLPKFPQVTVEDLIKKVYPKDSSAEAYIMTNYGNGWVYQNSEGGYEIAYQHFIRIKILKKSAFERATKALYLYIDSNQQDIELAEEVKGRTYNFNKDVIEIDELEAKDIFKTKYSKSFDKVSFTLPKVKEGSIIEYSYVIRSPFPFKPKDWDFQTDIPCERSEYTFGSPTNFAYRMLMQYCEGKLSEEKCNTSDNFRSCRWLMVDIPAMKQEKYVANLDDFTRKLHFELAEYIVRGMDTAKKLSMDWPDFDKQLLMDDDFGGRIGKISAFDAVAQSLKSQKTDTLELAKEVYKYVQSNFTWDGNKRLFTQSSLKEVFNRKTGSSSELNLLLISLLRQVGIAAKPVVISTRDHGRIWKDYPMISRFNYTLAQVNINGQNVLLDVTDKNLQWGLLPEYCMVGEGRLLIYNKSQWIPIQTSEKSGTKINMEFTFSPNEPELESQISYTGVGYQAIDYRSQYNTLGKEKFIEKLRNGFSSIDKPKIELEGFINADAGSQPVIMITGKNTEGYNKVNGKIYLKTIPYEGTTEHPFPNADRSFPVDFTYPTEEVITCKYIIPEGYSIAELPKGIRAALPQDGGRFYFSVTQDPAGKEINVTSQILLKKSIYSADEYQAIRSLYDHIVAKHNQMIVLQKK</sequence>
<dbReference type="Proteomes" id="UP001225761">
    <property type="component" value="Unassembled WGS sequence"/>
</dbReference>
<keyword evidence="1" id="KW-0732">Signal</keyword>
<dbReference type="RefSeq" id="WP_283383262.1">
    <property type="nucleotide sequence ID" value="NZ_JASHIE010000017.1"/>
</dbReference>